<accession>A0A7J6I3B9</accession>
<evidence type="ECO:0000259" key="2">
    <source>
        <dbReference type="PROSITE" id="PS50858"/>
    </source>
</evidence>
<comment type="caution">
    <text evidence="3">The sequence shown here is derived from an EMBL/GenBank/DDBJ whole genome shotgun (WGS) entry which is preliminary data.</text>
</comment>
<feature type="region of interest" description="Disordered" evidence="1">
    <location>
        <begin position="830"/>
        <end position="849"/>
    </location>
</feature>
<gene>
    <name evidence="3" type="ORF">G4B88_017574</name>
</gene>
<dbReference type="SMART" id="SM00751">
    <property type="entry name" value="BSD"/>
    <property type="match status" value="1"/>
</dbReference>
<dbReference type="EMBL" id="JAATIQ010000009">
    <property type="protein sequence ID" value="KAF4402062.1"/>
    <property type="molecule type" value="Genomic_DNA"/>
</dbReference>
<dbReference type="PROSITE" id="PS50858">
    <property type="entry name" value="BSD"/>
    <property type="match status" value="1"/>
</dbReference>
<dbReference type="InterPro" id="IPR005607">
    <property type="entry name" value="BSD_dom"/>
</dbReference>
<feature type="region of interest" description="Disordered" evidence="1">
    <location>
        <begin position="53"/>
        <end position="98"/>
    </location>
</feature>
<feature type="compositionally biased region" description="Low complexity" evidence="1">
    <location>
        <begin position="902"/>
        <end position="919"/>
    </location>
</feature>
<protein>
    <recommendedName>
        <fullName evidence="2">BSD domain-containing protein</fullName>
    </recommendedName>
</protein>
<dbReference type="Gene3D" id="1.10.3970.10">
    <property type="entry name" value="BSD domain"/>
    <property type="match status" value="1"/>
</dbReference>
<proteinExistence type="predicted"/>
<feature type="compositionally biased region" description="Pro residues" evidence="1">
    <location>
        <begin position="945"/>
        <end position="955"/>
    </location>
</feature>
<feature type="compositionally biased region" description="Acidic residues" evidence="1">
    <location>
        <begin position="1336"/>
        <end position="1346"/>
    </location>
</feature>
<organism evidence="3 4">
    <name type="scientific">Cannabis sativa</name>
    <name type="common">Hemp</name>
    <name type="synonym">Marijuana</name>
    <dbReference type="NCBI Taxonomy" id="3483"/>
    <lineage>
        <taxon>Eukaryota</taxon>
        <taxon>Viridiplantae</taxon>
        <taxon>Streptophyta</taxon>
        <taxon>Embryophyta</taxon>
        <taxon>Tracheophyta</taxon>
        <taxon>Spermatophyta</taxon>
        <taxon>Magnoliopsida</taxon>
        <taxon>eudicotyledons</taxon>
        <taxon>Gunneridae</taxon>
        <taxon>Pentapetalae</taxon>
        <taxon>rosids</taxon>
        <taxon>fabids</taxon>
        <taxon>Rosales</taxon>
        <taxon>Cannabaceae</taxon>
        <taxon>Cannabis</taxon>
    </lineage>
</organism>
<dbReference type="SUPFAM" id="SSF140383">
    <property type="entry name" value="BSD domain-like"/>
    <property type="match status" value="1"/>
</dbReference>
<name>A0A7J6I3B9_CANSA</name>
<dbReference type="InterPro" id="IPR005135">
    <property type="entry name" value="Endo/exonuclease/phosphatase"/>
</dbReference>
<feature type="compositionally biased region" description="Low complexity" evidence="1">
    <location>
        <begin position="1216"/>
        <end position="1229"/>
    </location>
</feature>
<dbReference type="GO" id="GO:0000175">
    <property type="term" value="F:3'-5'-RNA exonuclease activity"/>
    <property type="evidence" value="ECO:0007669"/>
    <property type="project" value="TreeGrafter"/>
</dbReference>
<dbReference type="InterPro" id="IPR050410">
    <property type="entry name" value="CCR4/nocturin_mRNA_transcr"/>
</dbReference>
<dbReference type="InterPro" id="IPR035925">
    <property type="entry name" value="BSD_dom_sf"/>
</dbReference>
<feature type="compositionally biased region" description="Low complexity" evidence="1">
    <location>
        <begin position="1284"/>
        <end position="1294"/>
    </location>
</feature>
<feature type="compositionally biased region" description="Polar residues" evidence="1">
    <location>
        <begin position="880"/>
        <end position="901"/>
    </location>
</feature>
<dbReference type="Gene3D" id="3.60.10.10">
    <property type="entry name" value="Endonuclease/exonuclease/phosphatase"/>
    <property type="match status" value="2"/>
</dbReference>
<reference evidence="3 4" key="1">
    <citation type="journal article" date="2020" name="bioRxiv">
        <title>Sequence and annotation of 42 cannabis genomes reveals extensive copy number variation in cannabinoid synthesis and pathogen resistance genes.</title>
        <authorList>
            <person name="Mckernan K.J."/>
            <person name="Helbert Y."/>
            <person name="Kane L.T."/>
            <person name="Ebling H."/>
            <person name="Zhang L."/>
            <person name="Liu B."/>
            <person name="Eaton Z."/>
            <person name="Mclaughlin S."/>
            <person name="Kingan S."/>
            <person name="Baybayan P."/>
            <person name="Concepcion G."/>
            <person name="Jordan M."/>
            <person name="Riva A."/>
            <person name="Barbazuk W."/>
            <person name="Harkins T."/>
        </authorList>
    </citation>
    <scope>NUCLEOTIDE SEQUENCE [LARGE SCALE GENOMIC DNA]</scope>
    <source>
        <strain evidence="4">cv. Jamaican Lion 4</strain>
        <tissue evidence="3">Leaf</tissue>
    </source>
</reference>
<feature type="compositionally biased region" description="Basic and acidic residues" evidence="1">
    <location>
        <begin position="1310"/>
        <end position="1325"/>
    </location>
</feature>
<feature type="compositionally biased region" description="Acidic residues" evidence="1">
    <location>
        <begin position="1263"/>
        <end position="1280"/>
    </location>
</feature>
<evidence type="ECO:0000256" key="1">
    <source>
        <dbReference type="SAM" id="MobiDB-lite"/>
    </source>
</evidence>
<dbReference type="PANTHER" id="PTHR12121:SF85">
    <property type="entry name" value="CARBON CATABOLITE REPRESSOR PROTEIN 4 HOMOLOG 6"/>
    <property type="match status" value="1"/>
</dbReference>
<dbReference type="Pfam" id="PF03372">
    <property type="entry name" value="Exo_endo_phos"/>
    <property type="match status" value="1"/>
</dbReference>
<feature type="region of interest" description="Disordered" evidence="1">
    <location>
        <begin position="603"/>
        <end position="626"/>
    </location>
</feature>
<dbReference type="PANTHER" id="PTHR12121">
    <property type="entry name" value="CARBON CATABOLITE REPRESSOR PROTEIN 4"/>
    <property type="match status" value="1"/>
</dbReference>
<feature type="compositionally biased region" description="Basic and acidic residues" evidence="1">
    <location>
        <begin position="53"/>
        <end position="63"/>
    </location>
</feature>
<dbReference type="Pfam" id="PF03909">
    <property type="entry name" value="BSD"/>
    <property type="match status" value="1"/>
</dbReference>
<feature type="region of interest" description="Disordered" evidence="1">
    <location>
        <begin position="678"/>
        <end position="697"/>
    </location>
</feature>
<sequence length="1346" mass="150188">MRRRPLHPLRFCITDFHSSLTAVSMSSFRGGRNYPRRNFSDRPIVDGRRGHYISDDSHFRPGREANLGSHNGEGGSFRTASEFPLPDRPSHPNQNHQFRPHLYQNQQQFRPRFYQNHQQFRPPPTHYNYQNQQFRRSPAPPFQHNQPRRVANQYQPRPRPPDFRNWEFAKTSPPSTSERFTILSYNILADYLATDHRSRLYYHIPPYMLDWQWRKKNILFELGLWSADIICFQEVDRFQELEEGLRLRGYTGVWKRRTGVPIDGCAIFWRSSRFKLLHEESIEFNKLGLRDNVAQICVLELLSRNCDENAATLPTSSTNSNKVVVCNIHVLFNPKRGDIKLGQVRTLLDRAHAVSKIWNDAPVVLCGDFNCVPKSPLYNYISEQKIDLSVVDRNKLSGQASAEIREQRTYNPNYGVISGDYSFRAPSMVQGNKVVKMNESSLDMEKPFDLDSSTENVPLVENSSHSHNALSVNDRSSTSLIHERNDAKVGDEVKEETQEILVHDPSDSLRKDICTPYCEGGSSTGNLNHEKTDNMVNVLFGGSSESTNYSEEESKSCDNVLQSLPDVTCSSMVETASEAYCQTISSCDDNRTSPQNSEDLFSLQVSSDRQGDSSGTSQTHLAFSPTNIDVQEKVDTLTLDETMTGEGNIAEDSTTFLSALHNYEEDFSCDPDQLLRSDTTNSNPLSNIGVEGDLSTDLDPEQPIEVEKFFYDPSLWTPADIETATGDAKCTFVEHPLKLKSTYTEVEDCLGTRDSNGEPLVTSYHRCFLGTVDYIWRSEGLQTVKVLSPIPKHVMQTTSGFPTKKWGSDHIALASELAFVKEDANHKIDVQQFHPDPAKGRIDPGDWDSSSLHKQTMSWLARSIANSLKLDDNDDDDHQPNVTASKSSPAPNTDAHQTLHLSDSPTHSQSSSSSSTPTPKGVKDDISELTQTLTRQFWGVASFLAPPPESSPSPPAAQISNSGGPSDEVVPDEDVIAGIRSDFAEIGGRFRSGISKLSSNKAVSEFTKIASNLLQLGEEDELEARGSVGVTDEVLAFARNIAMHPETWLDFPFADDEDSDDFELSDAQQEHALAVERLAPRLAALRIELCPGHMTEGHFWKIYFVLLHPRLNRYDAELLSTPEIVEARAILTQELQVRAKGKTQPQSSSGIVELPKVEHLSVPSVAQAEYVPIVTHKPESAPSARAVDLETEKYPVQSTEIKVIDKAVIEEGPANSSKYQGSTSGSSSKVLDDKFEDDGDDWLKDEENSEIVGVSGTSIPIGNDEDVSFSDLEDDDDDADVPVSYKKTTSGSDSSTKDSRDWVQLSRGSADSDKEVSSIEVRHGGSEQAPAKEGNDWLDVDDIDVM</sequence>
<dbReference type="InterPro" id="IPR036691">
    <property type="entry name" value="Endo/exonu/phosph_ase_sf"/>
</dbReference>
<dbReference type="SUPFAM" id="SSF56219">
    <property type="entry name" value="DNase I-like"/>
    <property type="match status" value="1"/>
</dbReference>
<feature type="domain" description="BSD" evidence="2">
    <location>
        <begin position="1059"/>
        <end position="1111"/>
    </location>
</feature>
<feature type="region of interest" description="Disordered" evidence="1">
    <location>
        <begin position="870"/>
        <end position="924"/>
    </location>
</feature>
<feature type="region of interest" description="Disordered" evidence="1">
    <location>
        <begin position="1214"/>
        <end position="1346"/>
    </location>
</feature>
<evidence type="ECO:0000313" key="4">
    <source>
        <dbReference type="Proteomes" id="UP000583929"/>
    </source>
</evidence>
<keyword evidence="4" id="KW-1185">Reference proteome</keyword>
<feature type="region of interest" description="Disordered" evidence="1">
    <location>
        <begin position="943"/>
        <end position="971"/>
    </location>
</feature>
<dbReference type="Proteomes" id="UP000583929">
    <property type="component" value="Unassembled WGS sequence"/>
</dbReference>
<feature type="region of interest" description="Disordered" evidence="1">
    <location>
        <begin position="117"/>
        <end position="144"/>
    </location>
</feature>
<evidence type="ECO:0000313" key="3">
    <source>
        <dbReference type="EMBL" id="KAF4402062.1"/>
    </source>
</evidence>